<proteinExistence type="predicted"/>
<dbReference type="Proteomes" id="UP001165082">
    <property type="component" value="Unassembled WGS sequence"/>
</dbReference>
<reference evidence="2" key="1">
    <citation type="submission" date="2022-07" db="EMBL/GenBank/DDBJ databases">
        <title>Genome analysis of Parmales, a sister group of diatoms, reveals the evolutionary specialization of diatoms from phago-mixotrophs to photoautotrophs.</title>
        <authorList>
            <person name="Ban H."/>
            <person name="Sato S."/>
            <person name="Yoshikawa S."/>
            <person name="Kazumasa Y."/>
            <person name="Nakamura Y."/>
            <person name="Ichinomiya M."/>
            <person name="Saitoh K."/>
            <person name="Sato N."/>
            <person name="Blanc-Mathieu R."/>
            <person name="Endo H."/>
            <person name="Kuwata A."/>
            <person name="Ogata H."/>
        </authorList>
    </citation>
    <scope>NUCLEOTIDE SEQUENCE</scope>
</reference>
<evidence type="ECO:0000256" key="1">
    <source>
        <dbReference type="SAM" id="MobiDB-lite"/>
    </source>
</evidence>
<dbReference type="OrthoDB" id="10606246at2759"/>
<organism evidence="2 3">
    <name type="scientific">Triparma retinervis</name>
    <dbReference type="NCBI Taxonomy" id="2557542"/>
    <lineage>
        <taxon>Eukaryota</taxon>
        <taxon>Sar</taxon>
        <taxon>Stramenopiles</taxon>
        <taxon>Ochrophyta</taxon>
        <taxon>Bolidophyceae</taxon>
        <taxon>Parmales</taxon>
        <taxon>Triparmaceae</taxon>
        <taxon>Triparma</taxon>
    </lineage>
</organism>
<sequence>MNNLYTEDQPNAPTAEAPTPRTDKLKKANEKLSKSKNERREERRRGGAGRKSKTSWVEEIETTTFIEEQHRGPNLERRDSIQLQQALQGANTVFGVHSDSPRWKKIATINRKRAKRKSEKSKSNLTAPHNVGITFDSDAYDSDSDEEGKEEEKGKEEGEGKEEEEEEKGEEEKEEYDGDDIIGHHRARMDSLQLEGMGHRARMDSLQLQREMHGSNTTETLISRNSLRDPIYAGPGSPSSPRLSRIRQLNKERKEKKANKNLKGARGDRGLSFE</sequence>
<feature type="compositionally biased region" description="Acidic residues" evidence="1">
    <location>
        <begin position="159"/>
        <end position="180"/>
    </location>
</feature>
<feature type="compositionally biased region" description="Basic and acidic residues" evidence="1">
    <location>
        <begin position="265"/>
        <end position="274"/>
    </location>
</feature>
<feature type="region of interest" description="Disordered" evidence="1">
    <location>
        <begin position="1"/>
        <end position="56"/>
    </location>
</feature>
<comment type="caution">
    <text evidence="2">The sequence shown here is derived from an EMBL/GenBank/DDBJ whole genome shotgun (WGS) entry which is preliminary data.</text>
</comment>
<dbReference type="EMBL" id="BRXZ01002214">
    <property type="protein sequence ID" value="GMH57231.1"/>
    <property type="molecule type" value="Genomic_DNA"/>
</dbReference>
<feature type="region of interest" description="Disordered" evidence="1">
    <location>
        <begin position="92"/>
        <end position="184"/>
    </location>
</feature>
<feature type="region of interest" description="Disordered" evidence="1">
    <location>
        <begin position="213"/>
        <end position="274"/>
    </location>
</feature>
<feature type="compositionally biased region" description="Polar residues" evidence="1">
    <location>
        <begin position="1"/>
        <end position="12"/>
    </location>
</feature>
<accession>A0A9W6ZQ67</accession>
<feature type="compositionally biased region" description="Polar residues" evidence="1">
    <location>
        <begin position="214"/>
        <end position="225"/>
    </location>
</feature>
<evidence type="ECO:0000313" key="3">
    <source>
        <dbReference type="Proteomes" id="UP001165082"/>
    </source>
</evidence>
<protein>
    <submittedName>
        <fullName evidence="2">Uncharacterized protein</fullName>
    </submittedName>
</protein>
<keyword evidence="3" id="KW-1185">Reference proteome</keyword>
<feature type="compositionally biased region" description="Acidic residues" evidence="1">
    <location>
        <begin position="138"/>
        <end position="149"/>
    </location>
</feature>
<name>A0A9W6ZQ67_9STRA</name>
<evidence type="ECO:0000313" key="2">
    <source>
        <dbReference type="EMBL" id="GMH57231.1"/>
    </source>
</evidence>
<gene>
    <name evidence="2" type="ORF">TrRE_jg8738</name>
</gene>
<feature type="compositionally biased region" description="Basic residues" evidence="1">
    <location>
        <begin position="110"/>
        <end position="119"/>
    </location>
</feature>
<dbReference type="AlphaFoldDB" id="A0A9W6ZQ67"/>
<feature type="compositionally biased region" description="Basic and acidic residues" evidence="1">
    <location>
        <begin position="21"/>
        <end position="45"/>
    </location>
</feature>